<name>A0A2G9YHS3_9BACT</name>
<dbReference type="AlphaFoldDB" id="A0A2G9YHS3"/>
<reference evidence="2 3" key="1">
    <citation type="submission" date="2017-09" db="EMBL/GenBank/DDBJ databases">
        <title>Depth-based differentiation of microbial function through sediment-hosted aquifers and enrichment of novel symbionts in the deep terrestrial subsurface.</title>
        <authorList>
            <person name="Probst A.J."/>
            <person name="Ladd B."/>
            <person name="Jarett J.K."/>
            <person name="Geller-Mcgrath D.E."/>
            <person name="Sieber C.M."/>
            <person name="Emerson J.B."/>
            <person name="Anantharaman K."/>
            <person name="Thomas B.C."/>
            <person name="Malmstrom R."/>
            <person name="Stieglmeier M."/>
            <person name="Klingl A."/>
            <person name="Woyke T."/>
            <person name="Ryan C.M."/>
            <person name="Banfield J.F."/>
        </authorList>
    </citation>
    <scope>NUCLEOTIDE SEQUENCE [LARGE SCALE GENOMIC DNA]</scope>
    <source>
        <strain evidence="2">CG23_combo_of_CG06-09_8_20_14_all_41_10</strain>
    </source>
</reference>
<dbReference type="InterPro" id="IPR011335">
    <property type="entry name" value="Restrct_endonuc-II-like"/>
</dbReference>
<dbReference type="InterPro" id="IPR027417">
    <property type="entry name" value="P-loop_NTPase"/>
</dbReference>
<dbReference type="InterPro" id="IPR038726">
    <property type="entry name" value="PDDEXK_AddAB-type"/>
</dbReference>
<organism evidence="2 3">
    <name type="scientific">Candidatus Sherwoodlollariibacterium unditelluris</name>
    <dbReference type="NCBI Taxonomy" id="1974757"/>
    <lineage>
        <taxon>Bacteria</taxon>
        <taxon>Pseudomonadati</taxon>
        <taxon>Candidatus Omnitrophota</taxon>
        <taxon>Candidatus Sherwoodlollariibacterium</taxon>
    </lineage>
</organism>
<dbReference type="InterPro" id="IPR011604">
    <property type="entry name" value="PDDEXK-like_dom_sf"/>
</dbReference>
<gene>
    <name evidence="2" type="ORF">COX41_06580</name>
</gene>
<dbReference type="SUPFAM" id="SSF52540">
    <property type="entry name" value="P-loop containing nucleoside triphosphate hydrolases"/>
    <property type="match status" value="1"/>
</dbReference>
<feature type="non-terminal residue" evidence="2">
    <location>
        <position position="1"/>
    </location>
</feature>
<comment type="caution">
    <text evidence="2">The sequence shown here is derived from an EMBL/GenBank/DDBJ whole genome shotgun (WGS) entry which is preliminary data.</text>
</comment>
<dbReference type="Gene3D" id="3.90.320.10">
    <property type="match status" value="1"/>
</dbReference>
<dbReference type="Pfam" id="PF12705">
    <property type="entry name" value="PDDEXK_1"/>
    <property type="match status" value="1"/>
</dbReference>
<feature type="domain" description="PD-(D/E)XK endonuclease-like" evidence="1">
    <location>
        <begin position="429"/>
        <end position="738"/>
    </location>
</feature>
<dbReference type="SUPFAM" id="SSF52980">
    <property type="entry name" value="Restriction endonuclease-like"/>
    <property type="match status" value="1"/>
</dbReference>
<accession>A0A2G9YHS3</accession>
<evidence type="ECO:0000259" key="1">
    <source>
        <dbReference type="Pfam" id="PF12705"/>
    </source>
</evidence>
<evidence type="ECO:0000313" key="2">
    <source>
        <dbReference type="EMBL" id="PIP18744.1"/>
    </source>
</evidence>
<sequence length="738" mass="84898">KAMVWPPMAKAIAQAIKADESPQKKEPEINFYRGFDMHSQIGILMEKLKEIKNPEETLILLVNPDALVPLLSEISSLGADFNVSIGYPLKRSSVYSLFQDIFSAQVSRKGDFYYSRDYLNVLSHPFLKNLNIINANVTRVVVHKAEEALTGAIENELSGELFINLDEIAGLRVLHEEARDTLRRMDIKVSFDDIAKTFKELRELAFDAWADIGNFYEFSVAAEHVIQALLEKSPLEKYAPNLKVTQKILELVEELRGAIFCREKFSREEMFKVFTQRLDREMVSFSGSPLKGLQVLGLLEARSLTFKNVIVMDVNESILPKLRIYEPLIPRDVMVSLSIKRIEKEEEIQRYQFSRLISAAENVHLIYREDREAIRSRFLEGLIWEEERRQGKVGVVKIPLYSFNIKAFPKKGVAKKNKDIVESLKKRVFSASSVNMYVSCPLAFYFRYCLGLEEKEDLFGEPEGKDVGTFVHGLLKETYAGFLNKKPLINERFEKLFFAKFNELFKQEFSRKMKTDSFILEMILLDRMKKFLENEKERTDINAVVMLEKEIPWKIKTKSGEFNFTARVDRVDKLSNGSFLVIDYKTGSGETPNVNLDELKLSRQAIKDAVKSFQLPIYIWACREHLKAQDVNPVRNTTQISVNTTVSNGVNPVRNTKQINVKTTVSNRVNAALYYLRTSQIKEYLHKSLPEKKEENLDACHKALSFILDEIVNPDVELVADEDAEHKCAYCPYSSLCR</sequence>
<evidence type="ECO:0000313" key="3">
    <source>
        <dbReference type="Proteomes" id="UP000231292"/>
    </source>
</evidence>
<dbReference type="Proteomes" id="UP000231292">
    <property type="component" value="Unassembled WGS sequence"/>
</dbReference>
<protein>
    <recommendedName>
        <fullName evidence="1">PD-(D/E)XK endonuclease-like domain-containing protein</fullName>
    </recommendedName>
</protein>
<dbReference type="EMBL" id="PCRK01000169">
    <property type="protein sequence ID" value="PIP18744.1"/>
    <property type="molecule type" value="Genomic_DNA"/>
</dbReference>
<proteinExistence type="predicted"/>